<gene>
    <name evidence="1" type="ORF">I4I82_00955</name>
</gene>
<evidence type="ECO:0008006" key="3">
    <source>
        <dbReference type="Google" id="ProtNLM"/>
    </source>
</evidence>
<dbReference type="RefSeq" id="WP_218593256.1">
    <property type="nucleotide sequence ID" value="NZ_JADQDE010000057.1"/>
</dbReference>
<name>A0ABS6U207_9PSEU</name>
<evidence type="ECO:0000313" key="1">
    <source>
        <dbReference type="EMBL" id="MBW0126265.1"/>
    </source>
</evidence>
<proteinExistence type="predicted"/>
<comment type="caution">
    <text evidence="1">The sequence shown here is derived from an EMBL/GenBank/DDBJ whole genome shotgun (WGS) entry which is preliminary data.</text>
</comment>
<sequence>MQNAPSRVDAEFIGSLCAEHGARPAASARTVAEVVAAALVHLAAQAADDPTRLDELGRDLVEVYLRLVGLPPVGTGHEQERGEA</sequence>
<keyword evidence="2" id="KW-1185">Reference proteome</keyword>
<organism evidence="1 2">
    <name type="scientific">Pseudonocardia oceani</name>
    <dbReference type="NCBI Taxonomy" id="2792013"/>
    <lineage>
        <taxon>Bacteria</taxon>
        <taxon>Bacillati</taxon>
        <taxon>Actinomycetota</taxon>
        <taxon>Actinomycetes</taxon>
        <taxon>Pseudonocardiales</taxon>
        <taxon>Pseudonocardiaceae</taxon>
        <taxon>Pseudonocardia</taxon>
    </lineage>
</organism>
<dbReference type="EMBL" id="JADQDF010000001">
    <property type="protein sequence ID" value="MBW0126265.1"/>
    <property type="molecule type" value="Genomic_DNA"/>
</dbReference>
<dbReference type="Proteomes" id="UP000694300">
    <property type="component" value="Unassembled WGS sequence"/>
</dbReference>
<protein>
    <recommendedName>
        <fullName evidence="3">MftR C-terminal domain-containing protein</fullName>
    </recommendedName>
</protein>
<accession>A0ABS6U207</accession>
<evidence type="ECO:0000313" key="2">
    <source>
        <dbReference type="Proteomes" id="UP000694300"/>
    </source>
</evidence>
<reference evidence="1 2" key="1">
    <citation type="submission" date="2020-11" db="EMBL/GenBank/DDBJ databases">
        <title>Pseudonocardia abyssalis sp. nov. and Pseudonocardia oceani sp. nov., description and phylogenomic analysis of two novel actinomycetes isolated from the deep Southern Ocean.</title>
        <authorList>
            <person name="Parra J."/>
        </authorList>
    </citation>
    <scope>NUCLEOTIDE SEQUENCE [LARGE SCALE GENOMIC DNA]</scope>
    <source>
        <strain evidence="2">KRD185</strain>
    </source>
</reference>